<sequence length="178" mass="20593">FVLPPREIADDLLRCYWDYSHPVFPVLHRPTVMSEYEKFWAPGSFPDRHANETNNFTRTLSYITVNMVFAIGSQFTTVVKPAAVSGYGAEFYQRSRKLMNFEIMDSVQLATIQILLLTGVYLYYEQPTTYADRCWNIVGLTIRSSQALGLHSEYVGVPLGQLDREMRRRVWHCAILLD</sequence>
<dbReference type="GO" id="GO:0008270">
    <property type="term" value="F:zinc ion binding"/>
    <property type="evidence" value="ECO:0007669"/>
    <property type="project" value="InterPro"/>
</dbReference>
<comment type="caution">
    <text evidence="6">The sequence shown here is derived from an EMBL/GenBank/DDBJ whole genome shotgun (WGS) entry which is preliminary data.</text>
</comment>
<feature type="domain" description="Xylanolytic transcriptional activator regulatory" evidence="5">
    <location>
        <begin position="15"/>
        <end position="178"/>
    </location>
</feature>
<evidence type="ECO:0000256" key="1">
    <source>
        <dbReference type="ARBA" id="ARBA00023015"/>
    </source>
</evidence>
<proteinExistence type="predicted"/>
<dbReference type="InterPro" id="IPR007219">
    <property type="entry name" value="XnlR_reg_dom"/>
</dbReference>
<evidence type="ECO:0000313" key="7">
    <source>
        <dbReference type="Proteomes" id="UP000799772"/>
    </source>
</evidence>
<evidence type="ECO:0000259" key="5">
    <source>
        <dbReference type="Pfam" id="PF04082"/>
    </source>
</evidence>
<evidence type="ECO:0000313" key="6">
    <source>
        <dbReference type="EMBL" id="KAF2101236.1"/>
    </source>
</evidence>
<dbReference type="GO" id="GO:0000981">
    <property type="term" value="F:DNA-binding transcription factor activity, RNA polymerase II-specific"/>
    <property type="evidence" value="ECO:0007669"/>
    <property type="project" value="TreeGrafter"/>
</dbReference>
<dbReference type="GO" id="GO:0000978">
    <property type="term" value="F:RNA polymerase II cis-regulatory region sequence-specific DNA binding"/>
    <property type="evidence" value="ECO:0007669"/>
    <property type="project" value="TreeGrafter"/>
</dbReference>
<keyword evidence="2" id="KW-0238">DNA-binding</keyword>
<protein>
    <recommendedName>
        <fullName evidence="5">Xylanolytic transcriptional activator regulatory domain-containing protein</fullName>
    </recommendedName>
</protein>
<feature type="non-terminal residue" evidence="6">
    <location>
        <position position="1"/>
    </location>
</feature>
<keyword evidence="3" id="KW-0804">Transcription</keyword>
<gene>
    <name evidence="6" type="ORF">NA57DRAFT_17677</name>
</gene>
<keyword evidence="4" id="KW-0539">Nucleus</keyword>
<dbReference type="GO" id="GO:0006351">
    <property type="term" value="P:DNA-templated transcription"/>
    <property type="evidence" value="ECO:0007669"/>
    <property type="project" value="InterPro"/>
</dbReference>
<dbReference type="GO" id="GO:0000435">
    <property type="term" value="P:positive regulation of transcription from RNA polymerase II promoter by galactose"/>
    <property type="evidence" value="ECO:0007669"/>
    <property type="project" value="TreeGrafter"/>
</dbReference>
<dbReference type="CDD" id="cd12148">
    <property type="entry name" value="fungal_TF_MHR"/>
    <property type="match status" value="1"/>
</dbReference>
<keyword evidence="1" id="KW-0805">Transcription regulation</keyword>
<evidence type="ECO:0000256" key="3">
    <source>
        <dbReference type="ARBA" id="ARBA00023163"/>
    </source>
</evidence>
<evidence type="ECO:0000256" key="2">
    <source>
        <dbReference type="ARBA" id="ARBA00023125"/>
    </source>
</evidence>
<name>A0A9P4IN91_9PEZI</name>
<dbReference type="PANTHER" id="PTHR47424:SF3">
    <property type="entry name" value="REGULATORY PROTEIN GAL4"/>
    <property type="match status" value="1"/>
</dbReference>
<dbReference type="GO" id="GO:0005634">
    <property type="term" value="C:nucleus"/>
    <property type="evidence" value="ECO:0007669"/>
    <property type="project" value="TreeGrafter"/>
</dbReference>
<keyword evidence="7" id="KW-1185">Reference proteome</keyword>
<feature type="non-terminal residue" evidence="6">
    <location>
        <position position="178"/>
    </location>
</feature>
<reference evidence="6" key="1">
    <citation type="journal article" date="2020" name="Stud. Mycol.">
        <title>101 Dothideomycetes genomes: a test case for predicting lifestyles and emergence of pathogens.</title>
        <authorList>
            <person name="Haridas S."/>
            <person name="Albert R."/>
            <person name="Binder M."/>
            <person name="Bloem J."/>
            <person name="Labutti K."/>
            <person name="Salamov A."/>
            <person name="Andreopoulos B."/>
            <person name="Baker S."/>
            <person name="Barry K."/>
            <person name="Bills G."/>
            <person name="Bluhm B."/>
            <person name="Cannon C."/>
            <person name="Castanera R."/>
            <person name="Culley D."/>
            <person name="Daum C."/>
            <person name="Ezra D."/>
            <person name="Gonzalez J."/>
            <person name="Henrissat B."/>
            <person name="Kuo A."/>
            <person name="Liang C."/>
            <person name="Lipzen A."/>
            <person name="Lutzoni F."/>
            <person name="Magnuson J."/>
            <person name="Mondo S."/>
            <person name="Nolan M."/>
            <person name="Ohm R."/>
            <person name="Pangilinan J."/>
            <person name="Park H.-J."/>
            <person name="Ramirez L."/>
            <person name="Alfaro M."/>
            <person name="Sun H."/>
            <person name="Tritt A."/>
            <person name="Yoshinaga Y."/>
            <person name="Zwiers L.-H."/>
            <person name="Turgeon B."/>
            <person name="Goodwin S."/>
            <person name="Spatafora J."/>
            <person name="Crous P."/>
            <person name="Grigoriev I."/>
        </authorList>
    </citation>
    <scope>NUCLEOTIDE SEQUENCE</scope>
    <source>
        <strain evidence="6">CBS 133067</strain>
    </source>
</reference>
<dbReference type="EMBL" id="ML978123">
    <property type="protein sequence ID" value="KAF2101236.1"/>
    <property type="molecule type" value="Genomic_DNA"/>
</dbReference>
<dbReference type="PANTHER" id="PTHR47424">
    <property type="entry name" value="REGULATORY PROTEIN GAL4"/>
    <property type="match status" value="1"/>
</dbReference>
<dbReference type="Proteomes" id="UP000799772">
    <property type="component" value="Unassembled WGS sequence"/>
</dbReference>
<organism evidence="6 7">
    <name type="scientific">Rhizodiscina lignyota</name>
    <dbReference type="NCBI Taxonomy" id="1504668"/>
    <lineage>
        <taxon>Eukaryota</taxon>
        <taxon>Fungi</taxon>
        <taxon>Dikarya</taxon>
        <taxon>Ascomycota</taxon>
        <taxon>Pezizomycotina</taxon>
        <taxon>Dothideomycetes</taxon>
        <taxon>Pleosporomycetidae</taxon>
        <taxon>Aulographales</taxon>
        <taxon>Rhizodiscinaceae</taxon>
        <taxon>Rhizodiscina</taxon>
    </lineage>
</organism>
<dbReference type="AlphaFoldDB" id="A0A9P4IN91"/>
<evidence type="ECO:0000256" key="4">
    <source>
        <dbReference type="ARBA" id="ARBA00023242"/>
    </source>
</evidence>
<dbReference type="Pfam" id="PF04082">
    <property type="entry name" value="Fungal_trans"/>
    <property type="match status" value="1"/>
</dbReference>
<dbReference type="InterPro" id="IPR051127">
    <property type="entry name" value="Fungal_SecMet_Regulators"/>
</dbReference>
<accession>A0A9P4IN91</accession>
<dbReference type="OrthoDB" id="424974at2759"/>